<dbReference type="AlphaFoldDB" id="A0A840ZS68"/>
<organism evidence="1 2">
    <name type="scientific">Methylorubrum rhodinum</name>
    <dbReference type="NCBI Taxonomy" id="29428"/>
    <lineage>
        <taxon>Bacteria</taxon>
        <taxon>Pseudomonadati</taxon>
        <taxon>Pseudomonadota</taxon>
        <taxon>Alphaproteobacteria</taxon>
        <taxon>Hyphomicrobiales</taxon>
        <taxon>Methylobacteriaceae</taxon>
        <taxon>Methylorubrum</taxon>
    </lineage>
</organism>
<accession>A0A840ZS68</accession>
<evidence type="ECO:0000313" key="2">
    <source>
        <dbReference type="Proteomes" id="UP000583454"/>
    </source>
</evidence>
<name>A0A840ZS68_9HYPH</name>
<dbReference type="InterPro" id="IPR029044">
    <property type="entry name" value="Nucleotide-diphossugar_trans"/>
</dbReference>
<dbReference type="SUPFAM" id="SSF53448">
    <property type="entry name" value="Nucleotide-diphospho-sugar transferases"/>
    <property type="match status" value="1"/>
</dbReference>
<dbReference type="Proteomes" id="UP000583454">
    <property type="component" value="Unassembled WGS sequence"/>
</dbReference>
<evidence type="ECO:0008006" key="3">
    <source>
        <dbReference type="Google" id="ProtNLM"/>
    </source>
</evidence>
<evidence type="ECO:0000313" key="1">
    <source>
        <dbReference type="EMBL" id="MBB5759974.1"/>
    </source>
</evidence>
<protein>
    <recommendedName>
        <fullName evidence="3">Glycosyl transferase family 8</fullName>
    </recommendedName>
</protein>
<sequence length="291" mass="32263">MRRRWPLMRSKPLIYFCAFGDEAQFAMLSVALESLATFSRVRCDIVVLTNAASQEILSRYLAAFRKTLRITVKQVEAADVQQYTHARYRIVRFDALRHYGPVLYLDTDVVCDGDLRPLLRKLRTVQGICALPEGHLLSPHGFWGRTLFLQDPGLGVRPSDPGISTGVLGGASMAALRRPFGLILDHIEAWFAAGNAPLFYDQANANYVMVKHGLFDGTVMGKHLRVVGNEADADPSRRLGLAHFAGGVGNNTPKLLRMRIYRAALAPEAPPPRRGWFGRTVGRALDRVVGP</sequence>
<keyword evidence="2" id="KW-1185">Reference proteome</keyword>
<gene>
    <name evidence="1" type="ORF">HNR00_004712</name>
</gene>
<comment type="caution">
    <text evidence="1">The sequence shown here is derived from an EMBL/GenBank/DDBJ whole genome shotgun (WGS) entry which is preliminary data.</text>
</comment>
<proteinExistence type="predicted"/>
<dbReference type="Gene3D" id="3.90.550.10">
    <property type="entry name" value="Spore Coat Polysaccharide Biosynthesis Protein SpsA, Chain A"/>
    <property type="match status" value="1"/>
</dbReference>
<reference evidence="1 2" key="1">
    <citation type="submission" date="2020-08" db="EMBL/GenBank/DDBJ databases">
        <title>Genomic Encyclopedia of Type Strains, Phase IV (KMG-IV): sequencing the most valuable type-strain genomes for metagenomic binning, comparative biology and taxonomic classification.</title>
        <authorList>
            <person name="Goeker M."/>
        </authorList>
    </citation>
    <scope>NUCLEOTIDE SEQUENCE [LARGE SCALE GENOMIC DNA]</scope>
    <source>
        <strain evidence="1 2">DSM 2163</strain>
    </source>
</reference>
<dbReference type="EMBL" id="JACHOP010000031">
    <property type="protein sequence ID" value="MBB5759974.1"/>
    <property type="molecule type" value="Genomic_DNA"/>
</dbReference>
<dbReference type="RefSeq" id="WP_183573522.1">
    <property type="nucleotide sequence ID" value="NZ_JACHOP010000031.1"/>
</dbReference>